<dbReference type="Proteomes" id="UP000236846">
    <property type="component" value="Unassembled WGS sequence"/>
</dbReference>
<dbReference type="InterPro" id="IPR031100">
    <property type="entry name" value="LOG_fam"/>
</dbReference>
<dbReference type="InterPro" id="IPR052341">
    <property type="entry name" value="LOG_family_nucleotidases"/>
</dbReference>
<keyword evidence="1" id="KW-0378">Hydrolase</keyword>
<dbReference type="InterPro" id="IPR005269">
    <property type="entry name" value="LOG"/>
</dbReference>
<proteinExistence type="inferred from homology"/>
<sequence>MRTTIPFSRNARKKYHHDFRQTILWRIFRIMSEFVDGFGFIVDFHNTVSVFGSTRAKEGDRWYDEARELGRMLAKKGFTMITGGGPGIMEAANRGASDAGGESVGLNIQLPYEQRINPYVKKILSFHYFFTRKVMLTYAAEAYVFFPGGFGTLDEFMELVTLIQTKKIRRVPIIAVGKEYWQQMLDWFQQELNLEKHYIGPQDASIYQLVDSAKEAVALIEKSITRRELAQEWDGK</sequence>
<dbReference type="GO" id="GO:0016787">
    <property type="term" value="F:hydrolase activity"/>
    <property type="evidence" value="ECO:0007669"/>
    <property type="project" value="UniProtKB-KW"/>
</dbReference>
<reference evidence="2 3" key="1">
    <citation type="submission" date="2017-09" db="EMBL/GenBank/DDBJ databases">
        <title>Depth-based differentiation of microbial function through sediment-hosted aquifers and enrichment of novel symbionts in the deep terrestrial subsurface.</title>
        <authorList>
            <person name="Probst A.J."/>
            <person name="Ladd B."/>
            <person name="Jarett J.K."/>
            <person name="Geller-Mcgrath D.E."/>
            <person name="Sieber C.M."/>
            <person name="Emerson J.B."/>
            <person name="Anantharaman K."/>
            <person name="Thomas B.C."/>
            <person name="Malmstrom R."/>
            <person name="Stieglmeier M."/>
            <person name="Klingl A."/>
            <person name="Woyke T."/>
            <person name="Ryan C.M."/>
            <person name="Banfield J.F."/>
        </authorList>
    </citation>
    <scope>NUCLEOTIDE SEQUENCE [LARGE SCALE GENOMIC DNA]</scope>
    <source>
        <strain evidence="2">CG11_big_fil_rev_8_21_14_0_20_43_10</strain>
    </source>
</reference>
<dbReference type="PANTHER" id="PTHR43393:SF3">
    <property type="entry name" value="LYSINE DECARBOXYLASE-LIKE PROTEIN"/>
    <property type="match status" value="1"/>
</dbReference>
<gene>
    <name evidence="2" type="ORF">COV41_01575</name>
</gene>
<dbReference type="Pfam" id="PF03641">
    <property type="entry name" value="Lysine_decarbox"/>
    <property type="match status" value="1"/>
</dbReference>
<dbReference type="NCBIfam" id="TIGR00730">
    <property type="entry name" value="Rossman fold protein, TIGR00730 family"/>
    <property type="match status" value="1"/>
</dbReference>
<dbReference type="EC" id="3.2.2.n1" evidence="1"/>
<dbReference type="GO" id="GO:0009691">
    <property type="term" value="P:cytokinin biosynthetic process"/>
    <property type="evidence" value="ECO:0007669"/>
    <property type="project" value="UniProtKB-UniRule"/>
</dbReference>
<dbReference type="AlphaFoldDB" id="A0A2H0PWD9"/>
<comment type="similarity">
    <text evidence="1">Belongs to the LOG family.</text>
</comment>
<protein>
    <recommendedName>
        <fullName evidence="1">Cytokinin riboside 5'-monophosphate phosphoribohydrolase</fullName>
        <ecNumber evidence="1">3.2.2.n1</ecNumber>
    </recommendedName>
</protein>
<comment type="caution">
    <text evidence="2">The sequence shown here is derived from an EMBL/GenBank/DDBJ whole genome shotgun (WGS) entry which is preliminary data.</text>
</comment>
<dbReference type="GO" id="GO:0005829">
    <property type="term" value="C:cytosol"/>
    <property type="evidence" value="ECO:0007669"/>
    <property type="project" value="TreeGrafter"/>
</dbReference>
<evidence type="ECO:0000313" key="3">
    <source>
        <dbReference type="Proteomes" id="UP000236846"/>
    </source>
</evidence>
<evidence type="ECO:0000313" key="2">
    <source>
        <dbReference type="EMBL" id="PIR26371.1"/>
    </source>
</evidence>
<evidence type="ECO:0000256" key="1">
    <source>
        <dbReference type="RuleBase" id="RU363015"/>
    </source>
</evidence>
<keyword evidence="1" id="KW-0203">Cytokinin biosynthesis</keyword>
<name>A0A2H0PWD9_9BACT</name>
<accession>A0A2H0PWD9</accession>
<dbReference type="PANTHER" id="PTHR43393">
    <property type="entry name" value="CYTOKININ RIBOSIDE 5'-MONOPHOSPHATE PHOSPHORIBOHYDROLASE"/>
    <property type="match status" value="1"/>
</dbReference>
<organism evidence="2 3">
    <name type="scientific">Candidatus Brennerbacteria bacterium CG11_big_fil_rev_8_21_14_0_20_43_10</name>
    <dbReference type="NCBI Taxonomy" id="1974523"/>
    <lineage>
        <taxon>Bacteria</taxon>
        <taxon>Candidatus Brenneribacteriota</taxon>
    </lineage>
</organism>
<dbReference type="Gene3D" id="3.40.50.450">
    <property type="match status" value="1"/>
</dbReference>
<dbReference type="SUPFAM" id="SSF102405">
    <property type="entry name" value="MCP/YpsA-like"/>
    <property type="match status" value="1"/>
</dbReference>
<dbReference type="EMBL" id="PCXE01000028">
    <property type="protein sequence ID" value="PIR26371.1"/>
    <property type="molecule type" value="Genomic_DNA"/>
</dbReference>